<keyword evidence="7 15" id="KW-0456">Lyase</keyword>
<dbReference type="InterPro" id="IPR018146">
    <property type="entry name" value="Glyoxalase_1_CS"/>
</dbReference>
<feature type="domain" description="VOC" evidence="14">
    <location>
        <begin position="2"/>
        <end position="127"/>
    </location>
</feature>
<dbReference type="Pfam" id="PF00903">
    <property type="entry name" value="Glyoxalase"/>
    <property type="match status" value="1"/>
</dbReference>
<dbReference type="EC" id="4.4.1.5" evidence="4"/>
<evidence type="ECO:0000256" key="6">
    <source>
        <dbReference type="ARBA" id="ARBA00022833"/>
    </source>
</evidence>
<dbReference type="SUPFAM" id="SSF54593">
    <property type="entry name" value="Glyoxalase/Bleomycin resistance protein/Dihydroxybiphenyl dioxygenase"/>
    <property type="match status" value="1"/>
</dbReference>
<dbReference type="OrthoDB" id="9789841at2"/>
<dbReference type="GO" id="GO:0046872">
    <property type="term" value="F:metal ion binding"/>
    <property type="evidence" value="ECO:0007669"/>
    <property type="project" value="UniProtKB-KW"/>
</dbReference>
<comment type="similarity">
    <text evidence="3">Belongs to the glyoxalase I family.</text>
</comment>
<reference evidence="15" key="1">
    <citation type="submission" date="2020-04" db="EMBL/GenBank/DDBJ databases">
        <title>Nitratireductor sp. nov. isolated from mangrove soil.</title>
        <authorList>
            <person name="Ye Y."/>
        </authorList>
    </citation>
    <scope>NUCLEOTIDE SEQUENCE</scope>
    <source>
        <strain evidence="15">SY7</strain>
    </source>
</reference>
<evidence type="ECO:0000256" key="10">
    <source>
        <dbReference type="ARBA" id="ARBA00032460"/>
    </source>
</evidence>
<comment type="cofactor">
    <cofactor evidence="13">
        <name>Zn(2+)</name>
        <dbReference type="ChEBI" id="CHEBI:29105"/>
    </cofactor>
    <text evidence="13">Binds 1 zinc ion per subunit. In the homodimer, two zinc ions are bound between subunits.</text>
</comment>
<dbReference type="AlphaFoldDB" id="A0A5B8KVD9"/>
<proteinExistence type="inferred from homology"/>
<dbReference type="KEGG" id="niy:FQ775_03605"/>
<dbReference type="PROSITE" id="PS51819">
    <property type="entry name" value="VOC"/>
    <property type="match status" value="1"/>
</dbReference>
<dbReference type="InterPro" id="IPR029068">
    <property type="entry name" value="Glyas_Bleomycin-R_OHBP_Dase"/>
</dbReference>
<keyword evidence="6 13" id="KW-0862">Zinc</keyword>
<dbReference type="UniPathway" id="UPA00619">
    <property type="reaction ID" value="UER00675"/>
</dbReference>
<dbReference type="RefSeq" id="WP_146298187.1">
    <property type="nucleotide sequence ID" value="NZ_CP042301.2"/>
</dbReference>
<organism evidence="15 16">
    <name type="scientific">Nitratireductor mangrovi</name>
    <dbReference type="NCBI Taxonomy" id="2599600"/>
    <lineage>
        <taxon>Bacteria</taxon>
        <taxon>Pseudomonadati</taxon>
        <taxon>Pseudomonadota</taxon>
        <taxon>Alphaproteobacteria</taxon>
        <taxon>Hyphomicrobiales</taxon>
        <taxon>Phyllobacteriaceae</taxon>
        <taxon>Nitratireductor</taxon>
    </lineage>
</organism>
<evidence type="ECO:0000313" key="15">
    <source>
        <dbReference type="EMBL" id="QDY99531.1"/>
    </source>
</evidence>
<dbReference type="Gene3D" id="3.10.180.10">
    <property type="entry name" value="2,3-Dihydroxybiphenyl 1,2-Dioxygenase, domain 1"/>
    <property type="match status" value="1"/>
</dbReference>
<evidence type="ECO:0000256" key="7">
    <source>
        <dbReference type="ARBA" id="ARBA00023239"/>
    </source>
</evidence>
<evidence type="ECO:0000256" key="9">
    <source>
        <dbReference type="ARBA" id="ARBA00030892"/>
    </source>
</evidence>
<keyword evidence="5 13" id="KW-0479">Metal-binding</keyword>
<name>A0A5B8KVD9_9HYPH</name>
<evidence type="ECO:0000256" key="13">
    <source>
        <dbReference type="PIRSR" id="PIRSR604361-3"/>
    </source>
</evidence>
<dbReference type="PANTHER" id="PTHR10374">
    <property type="entry name" value="LACTOYLGLUTATHIONE LYASE GLYOXALASE I"/>
    <property type="match status" value="1"/>
</dbReference>
<feature type="binding site" evidence="13">
    <location>
        <position position="123"/>
    </location>
    <ligand>
        <name>Zn(2+)</name>
        <dbReference type="ChEBI" id="CHEBI:29105"/>
        <note>ligand shared between dimeric partners</note>
    </ligand>
</feature>
<protein>
    <recommendedName>
        <fullName evidence="4">lactoylglutathione lyase</fullName>
        <ecNumber evidence="4">4.4.1.5</ecNumber>
    </recommendedName>
    <alternativeName>
        <fullName evidence="9">Aldoketomutase</fullName>
    </alternativeName>
    <alternativeName>
        <fullName evidence="8">Ketone-aldehyde mutase</fullName>
    </alternativeName>
    <alternativeName>
        <fullName evidence="10">Methylglyoxalase</fullName>
    </alternativeName>
    <alternativeName>
        <fullName evidence="11">S-D-lactoylglutathione methylglyoxal lyase</fullName>
    </alternativeName>
</protein>
<dbReference type="PANTHER" id="PTHR10374:SF30">
    <property type="entry name" value="LACTOYLGLUTATHIONE LYASE"/>
    <property type="match status" value="1"/>
</dbReference>
<evidence type="ECO:0000259" key="14">
    <source>
        <dbReference type="PROSITE" id="PS51819"/>
    </source>
</evidence>
<dbReference type="PROSITE" id="PS00934">
    <property type="entry name" value="GLYOXALASE_I_1"/>
    <property type="match status" value="1"/>
</dbReference>
<dbReference type="Proteomes" id="UP000321389">
    <property type="component" value="Chromosome"/>
</dbReference>
<evidence type="ECO:0000313" key="16">
    <source>
        <dbReference type="Proteomes" id="UP000321389"/>
    </source>
</evidence>
<dbReference type="NCBIfam" id="TIGR00068">
    <property type="entry name" value="glyox_I"/>
    <property type="match status" value="1"/>
</dbReference>
<feature type="binding site" evidence="13">
    <location>
        <position position="62"/>
    </location>
    <ligand>
        <name>Zn(2+)</name>
        <dbReference type="ChEBI" id="CHEBI:29105"/>
        <note>ligand shared between dimeric partners</note>
    </ligand>
</feature>
<evidence type="ECO:0000256" key="1">
    <source>
        <dbReference type="ARBA" id="ARBA00001967"/>
    </source>
</evidence>
<comment type="pathway">
    <text evidence="2">Secondary metabolite metabolism; methylglyoxal degradation; (R)-lactate from methylglyoxal: step 1/2.</text>
</comment>
<evidence type="ECO:0000256" key="4">
    <source>
        <dbReference type="ARBA" id="ARBA00012081"/>
    </source>
</evidence>
<gene>
    <name evidence="15" type="primary">gloA</name>
    <name evidence="15" type="ORF">FQ775_03605</name>
</gene>
<accession>A0A5B8KVD9</accession>
<dbReference type="InterPro" id="IPR004360">
    <property type="entry name" value="Glyas_Fos-R_dOase_dom"/>
</dbReference>
<dbReference type="InterPro" id="IPR037523">
    <property type="entry name" value="VOC_core"/>
</dbReference>
<sequence length="146" mass="16640">MRYLHTMVRIADVDKSLDFYCNKLGLEEVRRMENDKGRFTLIFLAAPKDKSASAASRAPELELTYNWDPEDYQGGRNFGHLAYKVDDIYETCQRLMDQGVTINRPPRDGHMAFIKSPDGISIELLQEGASLPVKEPWASMPNVGTW</sequence>
<dbReference type="GO" id="GO:0004462">
    <property type="term" value="F:lactoylglutathione lyase activity"/>
    <property type="evidence" value="ECO:0007669"/>
    <property type="project" value="UniProtKB-EC"/>
</dbReference>
<feature type="binding site" evidence="13">
    <location>
        <position position="80"/>
    </location>
    <ligand>
        <name>Zn(2+)</name>
        <dbReference type="ChEBI" id="CHEBI:29105"/>
        <note>ligand shared between dimeric partners</note>
    </ligand>
</feature>
<evidence type="ECO:0000256" key="11">
    <source>
        <dbReference type="ARBA" id="ARBA00033298"/>
    </source>
</evidence>
<evidence type="ECO:0000256" key="5">
    <source>
        <dbReference type="ARBA" id="ARBA00022723"/>
    </source>
</evidence>
<evidence type="ECO:0000256" key="8">
    <source>
        <dbReference type="ARBA" id="ARBA00030291"/>
    </source>
</evidence>
<keyword evidence="16" id="KW-1185">Reference proteome</keyword>
<dbReference type="EMBL" id="CP042301">
    <property type="protein sequence ID" value="QDY99531.1"/>
    <property type="molecule type" value="Genomic_DNA"/>
</dbReference>
<dbReference type="InterPro" id="IPR004361">
    <property type="entry name" value="Glyoxalase_1"/>
</dbReference>
<evidence type="ECO:0000256" key="2">
    <source>
        <dbReference type="ARBA" id="ARBA00005008"/>
    </source>
</evidence>
<evidence type="ECO:0000256" key="3">
    <source>
        <dbReference type="ARBA" id="ARBA00010363"/>
    </source>
</evidence>
<feature type="active site" description="Proton donor/acceptor" evidence="12">
    <location>
        <position position="123"/>
    </location>
</feature>
<comment type="cofactor">
    <cofactor evidence="1">
        <name>Ni(2+)</name>
        <dbReference type="ChEBI" id="CHEBI:49786"/>
    </cofactor>
</comment>
<evidence type="ECO:0000256" key="12">
    <source>
        <dbReference type="PIRSR" id="PIRSR604361-1"/>
    </source>
</evidence>